<dbReference type="AlphaFoldDB" id="A0A7S2W6I3"/>
<organism evidence="9">
    <name type="scientific">Rhizochromulina marina</name>
    <dbReference type="NCBI Taxonomy" id="1034831"/>
    <lineage>
        <taxon>Eukaryota</taxon>
        <taxon>Sar</taxon>
        <taxon>Stramenopiles</taxon>
        <taxon>Ochrophyta</taxon>
        <taxon>Dictyochophyceae</taxon>
        <taxon>Rhizochromulinales</taxon>
        <taxon>Rhizochromulina</taxon>
    </lineage>
</organism>
<accession>A0A7S2W6I3</accession>
<keyword evidence="4" id="KW-0560">Oxidoreductase</keyword>
<evidence type="ECO:0000256" key="2">
    <source>
        <dbReference type="ARBA" id="ARBA00022723"/>
    </source>
</evidence>
<feature type="region of interest" description="Disordered" evidence="6">
    <location>
        <begin position="270"/>
        <end position="298"/>
    </location>
</feature>
<dbReference type="EMBL" id="HBHJ01007008">
    <property type="protein sequence ID" value="CAD9671019.1"/>
    <property type="molecule type" value="Transcribed_RNA"/>
</dbReference>
<dbReference type="Gene3D" id="2.60.120.620">
    <property type="entry name" value="q2cbj1_9rhob like domain"/>
    <property type="match status" value="1"/>
</dbReference>
<reference evidence="9" key="1">
    <citation type="submission" date="2021-01" db="EMBL/GenBank/DDBJ databases">
        <authorList>
            <person name="Corre E."/>
            <person name="Pelletier E."/>
            <person name="Niang G."/>
            <person name="Scheremetjew M."/>
            <person name="Finn R."/>
            <person name="Kale V."/>
            <person name="Holt S."/>
            <person name="Cochrane G."/>
            <person name="Meng A."/>
            <person name="Brown T."/>
            <person name="Cohen L."/>
        </authorList>
    </citation>
    <scope>NUCLEOTIDE SEQUENCE</scope>
    <source>
        <strain evidence="9">CCMP1243</strain>
    </source>
</reference>
<dbReference type="PROSITE" id="PS51471">
    <property type="entry name" value="FE2OG_OXY"/>
    <property type="match status" value="1"/>
</dbReference>
<sequence length="328" mass="34401">MGRGVALSLGLVFAGALASSGLAPAVLSPRSYWPVCFEGGGSPSIGDMPMFGVAGSAVGLRAGVGAHPPTTVERIVGAEGEPEWLQGCFMLHSVLSSLECEQIISVAETIGFKDVDAGKNTQGALTWLLDEEALLGPLFHRCQPFLPAIGPAAGGDLAGLNARCRFYRYQPNSKDTFRPHLDDSSPGSGFVPGSNKRELRFDAFAGDRTSQLSFLLYLNDDFAGGETTFFPPPESGAVTNVCVCPRQGAVLCFPQTLHLDTGAHGKGGGCSDGISAPLHEGSPVRRGRAAGAQDPKPKVAGKVAVSHQAAARSRPKYVMRSDVLYFVR</sequence>
<dbReference type="InterPro" id="IPR044862">
    <property type="entry name" value="Pro_4_hyd_alph_FE2OG_OXY"/>
</dbReference>
<dbReference type="PANTHER" id="PTHR10869">
    <property type="entry name" value="PROLYL 4-HYDROXYLASE ALPHA SUBUNIT"/>
    <property type="match status" value="1"/>
</dbReference>
<evidence type="ECO:0000256" key="3">
    <source>
        <dbReference type="ARBA" id="ARBA00022964"/>
    </source>
</evidence>
<feature type="chain" id="PRO_5030906898" description="Fe2OG dioxygenase domain-containing protein" evidence="7">
    <location>
        <begin position="19"/>
        <end position="328"/>
    </location>
</feature>
<evidence type="ECO:0000256" key="1">
    <source>
        <dbReference type="ARBA" id="ARBA00001961"/>
    </source>
</evidence>
<name>A0A7S2W6I3_9STRA</name>
<evidence type="ECO:0000256" key="6">
    <source>
        <dbReference type="SAM" id="MobiDB-lite"/>
    </source>
</evidence>
<feature type="domain" description="Fe2OG dioxygenase" evidence="8">
    <location>
        <begin position="160"/>
        <end position="315"/>
    </location>
</feature>
<dbReference type="InterPro" id="IPR045054">
    <property type="entry name" value="P4HA-like"/>
</dbReference>
<gene>
    <name evidence="9" type="ORF">RMAR1173_LOCUS4532</name>
</gene>
<dbReference type="GO" id="GO:0005506">
    <property type="term" value="F:iron ion binding"/>
    <property type="evidence" value="ECO:0007669"/>
    <property type="project" value="InterPro"/>
</dbReference>
<evidence type="ECO:0000256" key="7">
    <source>
        <dbReference type="SAM" id="SignalP"/>
    </source>
</evidence>
<comment type="cofactor">
    <cofactor evidence="1">
        <name>L-ascorbate</name>
        <dbReference type="ChEBI" id="CHEBI:38290"/>
    </cofactor>
</comment>
<keyword evidence="2" id="KW-0479">Metal-binding</keyword>
<dbReference type="SMART" id="SM00702">
    <property type="entry name" value="P4Hc"/>
    <property type="match status" value="1"/>
</dbReference>
<dbReference type="GO" id="GO:0004656">
    <property type="term" value="F:procollagen-proline 4-dioxygenase activity"/>
    <property type="evidence" value="ECO:0007669"/>
    <property type="project" value="TreeGrafter"/>
</dbReference>
<dbReference type="PANTHER" id="PTHR10869:SF247">
    <property type="entry name" value="FE2OG DIOXYGENASE DOMAIN-CONTAINING PROTEIN"/>
    <property type="match status" value="1"/>
</dbReference>
<evidence type="ECO:0000256" key="4">
    <source>
        <dbReference type="ARBA" id="ARBA00023002"/>
    </source>
</evidence>
<dbReference type="Pfam" id="PF13640">
    <property type="entry name" value="2OG-FeII_Oxy_3"/>
    <property type="match status" value="1"/>
</dbReference>
<proteinExistence type="predicted"/>
<keyword evidence="3" id="KW-0223">Dioxygenase</keyword>
<dbReference type="GO" id="GO:0031418">
    <property type="term" value="F:L-ascorbic acid binding"/>
    <property type="evidence" value="ECO:0007669"/>
    <property type="project" value="InterPro"/>
</dbReference>
<dbReference type="InterPro" id="IPR005123">
    <property type="entry name" value="Oxoglu/Fe-dep_dioxygenase_dom"/>
</dbReference>
<evidence type="ECO:0000259" key="8">
    <source>
        <dbReference type="PROSITE" id="PS51471"/>
    </source>
</evidence>
<evidence type="ECO:0000313" key="9">
    <source>
        <dbReference type="EMBL" id="CAD9671019.1"/>
    </source>
</evidence>
<keyword evidence="5" id="KW-0408">Iron</keyword>
<protein>
    <recommendedName>
        <fullName evidence="8">Fe2OG dioxygenase domain-containing protein</fullName>
    </recommendedName>
</protein>
<dbReference type="GO" id="GO:0005783">
    <property type="term" value="C:endoplasmic reticulum"/>
    <property type="evidence" value="ECO:0007669"/>
    <property type="project" value="TreeGrafter"/>
</dbReference>
<keyword evidence="7" id="KW-0732">Signal</keyword>
<feature type="signal peptide" evidence="7">
    <location>
        <begin position="1"/>
        <end position="18"/>
    </location>
</feature>
<dbReference type="InterPro" id="IPR006620">
    <property type="entry name" value="Pro_4_hyd_alph"/>
</dbReference>
<evidence type="ECO:0000256" key="5">
    <source>
        <dbReference type="ARBA" id="ARBA00023004"/>
    </source>
</evidence>